<proteinExistence type="predicted"/>
<name>A0A177NTJ4_9GAMM</name>
<evidence type="ECO:0000313" key="2">
    <source>
        <dbReference type="Proteomes" id="UP000077628"/>
    </source>
</evidence>
<protein>
    <submittedName>
        <fullName evidence="1">Uncharacterized protein</fullName>
    </submittedName>
</protein>
<accession>A0A177NTJ4</accession>
<gene>
    <name evidence="1" type="ORF">A1355_02550</name>
</gene>
<keyword evidence="2" id="KW-1185">Reference proteome</keyword>
<organism evidence="1 2">
    <name type="scientific">Methylomonas koyamae</name>
    <dbReference type="NCBI Taxonomy" id="702114"/>
    <lineage>
        <taxon>Bacteria</taxon>
        <taxon>Pseudomonadati</taxon>
        <taxon>Pseudomonadota</taxon>
        <taxon>Gammaproteobacteria</taxon>
        <taxon>Methylococcales</taxon>
        <taxon>Methylococcaceae</taxon>
        <taxon>Methylomonas</taxon>
    </lineage>
</organism>
<sequence length="93" mass="10163">MLFAVGGLFHNYRPSNFHDLMFSYAGLGSPRSGLNEKTGERGRKPGHIGLGVRFSALDDAGPRGIGPTYNSLARSAGGTRKWALRRRKNQISM</sequence>
<comment type="caution">
    <text evidence="1">The sequence shown here is derived from an EMBL/GenBank/DDBJ whole genome shotgun (WGS) entry which is preliminary data.</text>
</comment>
<dbReference type="AlphaFoldDB" id="A0A177NTJ4"/>
<evidence type="ECO:0000313" key="1">
    <source>
        <dbReference type="EMBL" id="OAI21376.1"/>
    </source>
</evidence>
<reference evidence="2" key="1">
    <citation type="submission" date="2016-03" db="EMBL/GenBank/DDBJ databases">
        <authorList>
            <person name="Heylen K."/>
            <person name="De Vos P."/>
            <person name="Vekeman B."/>
        </authorList>
    </citation>
    <scope>NUCLEOTIDE SEQUENCE [LARGE SCALE GENOMIC DNA]</scope>
    <source>
        <strain evidence="2">R-45383</strain>
    </source>
</reference>
<dbReference type="STRING" id="702114.A1355_02550"/>
<dbReference type="EMBL" id="LUUK01000100">
    <property type="protein sequence ID" value="OAI21376.1"/>
    <property type="molecule type" value="Genomic_DNA"/>
</dbReference>
<dbReference type="Proteomes" id="UP000077628">
    <property type="component" value="Unassembled WGS sequence"/>
</dbReference>